<organism evidence="3 4">
    <name type="scientific">Salmonella enterica subsp. arizonae</name>
    <dbReference type="NCBI Taxonomy" id="59203"/>
    <lineage>
        <taxon>Bacteria</taxon>
        <taxon>Pseudomonadati</taxon>
        <taxon>Pseudomonadota</taxon>
        <taxon>Gammaproteobacteria</taxon>
        <taxon>Enterobacterales</taxon>
        <taxon>Enterobacteriaceae</taxon>
        <taxon>Salmonella</taxon>
    </lineage>
</organism>
<reference evidence="3 4" key="1">
    <citation type="submission" date="2019-09" db="EMBL/GenBank/DDBJ databases">
        <title>Draft genome sequence of various Type strains from the CCUG.</title>
        <authorList>
            <person name="Pineiro-Iglesias B."/>
            <person name="Tunovic T."/>
            <person name="Unosson C."/>
            <person name="Inganas E."/>
            <person name="Ohlen M."/>
            <person name="Cardew S."/>
            <person name="Jensie-Markopoulos S."/>
            <person name="Salva-Serra F."/>
            <person name="Jaen-Luchoro D."/>
            <person name="Karlsson R."/>
            <person name="Svensson-Stadler L."/>
            <person name="Chun J."/>
            <person name="Moore E."/>
        </authorList>
    </citation>
    <scope>NUCLEOTIDE SEQUENCE [LARGE SCALE GENOMIC DNA]</scope>
    <source>
        <strain evidence="3 4">CCUG 6322T</strain>
    </source>
</reference>
<evidence type="ECO:0000313" key="4">
    <source>
        <dbReference type="Proteomes" id="UP000322837"/>
    </source>
</evidence>
<gene>
    <name evidence="3" type="ORF">F4V61_17270</name>
</gene>
<feature type="region of interest" description="Disordered" evidence="1">
    <location>
        <begin position="1"/>
        <end position="24"/>
    </location>
</feature>
<feature type="compositionally biased region" description="Polar residues" evidence="1">
    <location>
        <begin position="1"/>
        <end position="11"/>
    </location>
</feature>
<proteinExistence type="predicted"/>
<feature type="transmembrane region" description="Helical" evidence="2">
    <location>
        <begin position="43"/>
        <end position="65"/>
    </location>
</feature>
<feature type="transmembrane region" description="Helical" evidence="2">
    <location>
        <begin position="77"/>
        <end position="100"/>
    </location>
</feature>
<dbReference type="RefSeq" id="WP_080161234.1">
    <property type="nucleotide sequence ID" value="NZ_DACWUK010000012.1"/>
</dbReference>
<accession>A0A6C8ME96</accession>
<keyword evidence="2" id="KW-0812">Transmembrane</keyword>
<protein>
    <recommendedName>
        <fullName evidence="5">Inner membrane protein</fullName>
    </recommendedName>
</protein>
<evidence type="ECO:0000256" key="2">
    <source>
        <dbReference type="SAM" id="Phobius"/>
    </source>
</evidence>
<evidence type="ECO:0000256" key="1">
    <source>
        <dbReference type="SAM" id="MobiDB-lite"/>
    </source>
</evidence>
<sequence length="112" mass="11453">MNVNTDVNGQTPLLPPGRRDRDEEKPVAEIVEFNAYGNKPRCLMCLGTSASVTGVLGGVCSAAVASVSSGAAYNTALTVLGASIGVASIGMMGICTGLYLGANAIRRYPAYP</sequence>
<name>A0A6C8ME96_SALER</name>
<dbReference type="EMBL" id="VXJW01000010">
    <property type="protein sequence ID" value="KAA8662492.1"/>
    <property type="molecule type" value="Genomic_DNA"/>
</dbReference>
<keyword evidence="2" id="KW-0472">Membrane</keyword>
<evidence type="ECO:0008006" key="5">
    <source>
        <dbReference type="Google" id="ProtNLM"/>
    </source>
</evidence>
<dbReference type="AlphaFoldDB" id="A0A6C8ME96"/>
<comment type="caution">
    <text evidence="3">The sequence shown here is derived from an EMBL/GenBank/DDBJ whole genome shotgun (WGS) entry which is preliminary data.</text>
</comment>
<dbReference type="Proteomes" id="UP000322837">
    <property type="component" value="Unassembled WGS sequence"/>
</dbReference>
<keyword evidence="2" id="KW-1133">Transmembrane helix</keyword>
<evidence type="ECO:0000313" key="3">
    <source>
        <dbReference type="EMBL" id="KAA8662492.1"/>
    </source>
</evidence>